<dbReference type="OrthoDB" id="1729737at2759"/>
<dbReference type="Gene3D" id="3.40.50.410">
    <property type="entry name" value="von Willebrand factor, type A domain"/>
    <property type="match status" value="1"/>
</dbReference>
<keyword evidence="4" id="KW-1185">Reference proteome</keyword>
<accession>A0A3E2HHK0</accession>
<dbReference type="AlphaFoldDB" id="A0A3E2HHK0"/>
<dbReference type="InterPro" id="IPR036465">
    <property type="entry name" value="vWFA_dom_sf"/>
</dbReference>
<evidence type="ECO:0000259" key="2">
    <source>
        <dbReference type="PROSITE" id="PS51468"/>
    </source>
</evidence>
<organism evidence="3 4">
    <name type="scientific">Scytalidium lignicola</name>
    <name type="common">Hyphomycete</name>
    <dbReference type="NCBI Taxonomy" id="5539"/>
    <lineage>
        <taxon>Eukaryota</taxon>
        <taxon>Fungi</taxon>
        <taxon>Dikarya</taxon>
        <taxon>Ascomycota</taxon>
        <taxon>Pezizomycotina</taxon>
        <taxon>Leotiomycetes</taxon>
        <taxon>Leotiomycetes incertae sedis</taxon>
        <taxon>Scytalidium</taxon>
    </lineage>
</organism>
<evidence type="ECO:0008006" key="5">
    <source>
        <dbReference type="Google" id="ProtNLM"/>
    </source>
</evidence>
<feature type="domain" description="VWFA" evidence="1">
    <location>
        <begin position="313"/>
        <end position="483"/>
    </location>
</feature>
<gene>
    <name evidence="3" type="ORF">B7463_g3467</name>
</gene>
<dbReference type="InterPro" id="IPR013694">
    <property type="entry name" value="VIT"/>
</dbReference>
<protein>
    <recommendedName>
        <fullName evidence="5">VIT domain-containing protein</fullName>
    </recommendedName>
</protein>
<reference evidence="3 4" key="1">
    <citation type="submission" date="2018-05" db="EMBL/GenBank/DDBJ databases">
        <title>Draft genome sequence of Scytalidium lignicola DSM 105466, a ubiquitous saprotrophic fungus.</title>
        <authorList>
            <person name="Buettner E."/>
            <person name="Gebauer A.M."/>
            <person name="Hofrichter M."/>
            <person name="Liers C."/>
            <person name="Kellner H."/>
        </authorList>
    </citation>
    <scope>NUCLEOTIDE SEQUENCE [LARGE SCALE GENOMIC DNA]</scope>
    <source>
        <strain evidence="3 4">DSM 105466</strain>
    </source>
</reference>
<dbReference type="PROSITE" id="PS50234">
    <property type="entry name" value="VWFA"/>
    <property type="match status" value="1"/>
</dbReference>
<dbReference type="Proteomes" id="UP000258309">
    <property type="component" value="Unassembled WGS sequence"/>
</dbReference>
<feature type="non-terminal residue" evidence="3">
    <location>
        <position position="1"/>
    </location>
</feature>
<evidence type="ECO:0000313" key="4">
    <source>
        <dbReference type="Proteomes" id="UP000258309"/>
    </source>
</evidence>
<name>A0A3E2HHK0_SCYLI</name>
<dbReference type="Pfam" id="PF13768">
    <property type="entry name" value="VWA_3"/>
    <property type="match status" value="1"/>
</dbReference>
<dbReference type="Pfam" id="PF08487">
    <property type="entry name" value="VIT"/>
    <property type="match status" value="1"/>
</dbReference>
<dbReference type="EMBL" id="NCSJ02000046">
    <property type="protein sequence ID" value="RFU32904.1"/>
    <property type="molecule type" value="Genomic_DNA"/>
</dbReference>
<dbReference type="SMART" id="SM00327">
    <property type="entry name" value="VWA"/>
    <property type="match status" value="1"/>
</dbReference>
<comment type="caution">
    <text evidence="3">The sequence shown here is derived from an EMBL/GenBank/DDBJ whole genome shotgun (WGS) entry which is preliminary data.</text>
</comment>
<dbReference type="PANTHER" id="PTHR45737:SF6">
    <property type="entry name" value="VON WILLEBRAND FACTOR A DOMAIN-CONTAINING PROTEIN 5A"/>
    <property type="match status" value="1"/>
</dbReference>
<dbReference type="SMART" id="SM00609">
    <property type="entry name" value="VIT"/>
    <property type="match status" value="1"/>
</dbReference>
<evidence type="ECO:0000259" key="1">
    <source>
        <dbReference type="PROSITE" id="PS50234"/>
    </source>
</evidence>
<feature type="non-terminal residue" evidence="3">
    <location>
        <position position="887"/>
    </location>
</feature>
<dbReference type="SUPFAM" id="SSF53300">
    <property type="entry name" value="vWA-like"/>
    <property type="match status" value="1"/>
</dbReference>
<sequence length="887" mass="96886">MSSDNPGSRVRAMARSWAAARLPLGTRAEVCGCYLVGTDLRQQHLPLFDCEAHTTIISRSYKTVLKQTFVNSSSENDAECTYKFPLYDSVSVVTFKCRIGSKPALCGVVKEKKKAEAIFNTAAAKGDNVSLFTQAPEASDVFSIRIGNVTPGENVFVEITYIDELKYDDSIEGICFTIPTVVAPRYSPPGSLNPLSVMTPLPHHLSGRISITVDIVLSAGEYIKGIESPSHLIAVSIGIISTATQAVPMTNKASVTLSLRSAILEKDFILIIRSKDTGTSKALLETHSSILNHRALMITLASKISLPSSSPSEIVIIADRSSSMVLNISMLISTFKVFLKSMPTNVKFNICSFGTNFTFLWPQSKSYTNETVQEAIKHVLTFDAKYGRKELLQAIQATIERQFADLPLDIILFTNGNITDHQSLFTYVNKQVEKSLQASIRLFSVGIGNRISHALIEGVARAGNGFCLAVQDGERLEKSVSFIIRGALSLHIGDCVLEVQYGQDDGEYELVDKPRDSMEKLLPSAIQEVTTSSLVNPSIEPTNISLPDTHHFPEIIQAPHKIPLPFIVARKTIYLLMSPKTIQRNPMSIILRSTSFPGGPPLLEIPIEVLPDQGTTIHQLAARKASQDLEESPVSPKEGEEILIENTTSFLQDLPIRALPLFQLPSSAVGALSTGNPYARVSPVSVLENHRKRPWPVQAQGGNILSPQERGRDIEAEFVSYNTPATVTYSSQATRLGSNATPTITAVRLILPPNPNSTQVSEGQDFLRVQRAKQIAQQIALAKLASDAGITSHYNQRCALPTAQQMPPQYYDLSVLPSLPSPNLVKVFALIDHQCFNGAWTGDSEGLLPLLGFDIPMPPPAGVSDESWVTMLIVKFLEERMPGEEGV</sequence>
<dbReference type="PROSITE" id="PS51468">
    <property type="entry name" value="VIT"/>
    <property type="match status" value="1"/>
</dbReference>
<evidence type="ECO:0000313" key="3">
    <source>
        <dbReference type="EMBL" id="RFU32904.1"/>
    </source>
</evidence>
<dbReference type="PANTHER" id="PTHR45737">
    <property type="entry name" value="VON WILLEBRAND FACTOR A DOMAIN-CONTAINING PROTEIN 5A"/>
    <property type="match status" value="1"/>
</dbReference>
<proteinExistence type="predicted"/>
<dbReference type="InterPro" id="IPR002035">
    <property type="entry name" value="VWF_A"/>
</dbReference>
<feature type="domain" description="VIT" evidence="2">
    <location>
        <begin position="31"/>
        <end position="163"/>
    </location>
</feature>